<name>A0A9D9E513_9LACO</name>
<dbReference type="AlphaFoldDB" id="A0A9D9E513"/>
<organism evidence="3 4">
    <name type="scientific">Candidatus Gallilactobacillus intestinavium</name>
    <dbReference type="NCBI Taxonomy" id="2840838"/>
    <lineage>
        <taxon>Bacteria</taxon>
        <taxon>Bacillati</taxon>
        <taxon>Bacillota</taxon>
        <taxon>Bacilli</taxon>
        <taxon>Lactobacillales</taxon>
        <taxon>Lactobacillaceae</taxon>
        <taxon>Lactobacillaceae incertae sedis</taxon>
        <taxon>Candidatus Gallilactobacillus</taxon>
    </lineage>
</organism>
<dbReference type="InterPro" id="IPR010406">
    <property type="entry name" value="DUF1003"/>
</dbReference>
<reference evidence="3" key="2">
    <citation type="journal article" date="2021" name="PeerJ">
        <title>Extensive microbial diversity within the chicken gut microbiome revealed by metagenomics and culture.</title>
        <authorList>
            <person name="Gilroy R."/>
            <person name="Ravi A."/>
            <person name="Getino M."/>
            <person name="Pursley I."/>
            <person name="Horton D.L."/>
            <person name="Alikhan N.F."/>
            <person name="Baker D."/>
            <person name="Gharbi K."/>
            <person name="Hall N."/>
            <person name="Watson M."/>
            <person name="Adriaenssens E.M."/>
            <person name="Foster-Nyarko E."/>
            <person name="Jarju S."/>
            <person name="Secka A."/>
            <person name="Antonio M."/>
            <person name="Oren A."/>
            <person name="Chaudhuri R.R."/>
            <person name="La Ragione R."/>
            <person name="Hildebrand F."/>
            <person name="Pallen M.J."/>
        </authorList>
    </citation>
    <scope>NUCLEOTIDE SEQUENCE</scope>
    <source>
        <strain evidence="3">C6-149</strain>
    </source>
</reference>
<keyword evidence="2" id="KW-1133">Transmembrane helix</keyword>
<reference evidence="3" key="1">
    <citation type="submission" date="2020-10" db="EMBL/GenBank/DDBJ databases">
        <authorList>
            <person name="Gilroy R."/>
        </authorList>
    </citation>
    <scope>NUCLEOTIDE SEQUENCE</scope>
    <source>
        <strain evidence="3">C6-149</strain>
    </source>
</reference>
<gene>
    <name evidence="3" type="ORF">IAA89_02465</name>
</gene>
<keyword evidence="2" id="KW-0472">Membrane</keyword>
<dbReference type="Proteomes" id="UP000823614">
    <property type="component" value="Unassembled WGS sequence"/>
</dbReference>
<keyword evidence="1" id="KW-0175">Coiled coil</keyword>
<evidence type="ECO:0000256" key="1">
    <source>
        <dbReference type="SAM" id="Coils"/>
    </source>
</evidence>
<feature type="transmembrane region" description="Helical" evidence="2">
    <location>
        <begin position="143"/>
        <end position="166"/>
    </location>
</feature>
<sequence length="253" mass="29530">MATQKNATCVICGKSYSTIEGFFIRNLGSDLIDEIKLKNKNIRTSSFICLNDLQQIRLQNLEKTIDSDLESNRKINASLEKKLNSNHYVIKNTNAMRLTKGQKVADIIAKFGGSWGFIISFCIFLFIWMTINTLHIFGIHFDPYPFILLNLFLSCLAAIQAPIIMMSQNRQAERDRFDAENDYKTNMKSEMEIRNLHKKINQLNEVQWPHLLNIQKTEIEVLNEIEHEIQQLQIKQNEILKTKQRSTRHKSRQ</sequence>
<evidence type="ECO:0000256" key="2">
    <source>
        <dbReference type="SAM" id="Phobius"/>
    </source>
</evidence>
<feature type="coiled-coil region" evidence="1">
    <location>
        <begin position="186"/>
        <end position="242"/>
    </location>
</feature>
<dbReference type="PANTHER" id="PTHR41386:SF1">
    <property type="entry name" value="MEMBRANE PROTEIN"/>
    <property type="match status" value="1"/>
</dbReference>
<protein>
    <submittedName>
        <fullName evidence="3">DUF1003 domain-containing protein</fullName>
    </submittedName>
</protein>
<dbReference type="PANTHER" id="PTHR41386">
    <property type="entry name" value="INTEGRAL MEMBRANE PROTEIN-RELATED"/>
    <property type="match status" value="1"/>
</dbReference>
<evidence type="ECO:0000313" key="3">
    <source>
        <dbReference type="EMBL" id="MBO8441291.1"/>
    </source>
</evidence>
<comment type="caution">
    <text evidence="3">The sequence shown here is derived from an EMBL/GenBank/DDBJ whole genome shotgun (WGS) entry which is preliminary data.</text>
</comment>
<dbReference type="Pfam" id="PF06210">
    <property type="entry name" value="DUF1003"/>
    <property type="match status" value="1"/>
</dbReference>
<dbReference type="EMBL" id="JADIMP010000047">
    <property type="protein sequence ID" value="MBO8441291.1"/>
    <property type="molecule type" value="Genomic_DNA"/>
</dbReference>
<feature type="transmembrane region" description="Helical" evidence="2">
    <location>
        <begin position="107"/>
        <end position="131"/>
    </location>
</feature>
<keyword evidence="2" id="KW-0812">Transmembrane</keyword>
<accession>A0A9D9E513</accession>
<proteinExistence type="predicted"/>
<evidence type="ECO:0000313" key="4">
    <source>
        <dbReference type="Proteomes" id="UP000823614"/>
    </source>
</evidence>